<dbReference type="InterPro" id="IPR036259">
    <property type="entry name" value="MFS_trans_sf"/>
</dbReference>
<feature type="domain" description="DUF630" evidence="3">
    <location>
        <begin position="68"/>
        <end position="112"/>
    </location>
</feature>
<feature type="transmembrane region" description="Helical" evidence="2">
    <location>
        <begin position="317"/>
        <end position="338"/>
    </location>
</feature>
<evidence type="ECO:0000259" key="3">
    <source>
        <dbReference type="Pfam" id="PF04783"/>
    </source>
</evidence>
<dbReference type="InterPro" id="IPR002666">
    <property type="entry name" value="Folate_carrier"/>
</dbReference>
<feature type="transmembrane region" description="Helical" evidence="2">
    <location>
        <begin position="406"/>
        <end position="426"/>
    </location>
</feature>
<feature type="transmembrane region" description="Helical" evidence="2">
    <location>
        <begin position="375"/>
        <end position="394"/>
    </location>
</feature>
<proteinExistence type="inferred from homology"/>
<dbReference type="Proteomes" id="UP001085076">
    <property type="component" value="Miscellaneous, Linkage group lg09"/>
</dbReference>
<comment type="caution">
    <text evidence="4">The sequence shown here is derived from an EMBL/GenBank/DDBJ whole genome shotgun (WGS) entry which is preliminary data.</text>
</comment>
<gene>
    <name evidence="4" type="ORF">J5N97_028388</name>
</gene>
<keyword evidence="2" id="KW-0472">Membrane</keyword>
<feature type="transmembrane region" description="Helical" evidence="2">
    <location>
        <begin position="141"/>
        <end position="160"/>
    </location>
</feature>
<feature type="transmembrane region" description="Helical" evidence="2">
    <location>
        <begin position="117"/>
        <end position="136"/>
    </location>
</feature>
<evidence type="ECO:0000313" key="5">
    <source>
        <dbReference type="Proteomes" id="UP001085076"/>
    </source>
</evidence>
<keyword evidence="2" id="KW-1133">Transmembrane helix</keyword>
<protein>
    <recommendedName>
        <fullName evidence="3">DUF630 domain-containing protein</fullName>
    </recommendedName>
</protein>
<reference evidence="4" key="1">
    <citation type="submission" date="2021-03" db="EMBL/GenBank/DDBJ databases">
        <authorList>
            <person name="Li Z."/>
            <person name="Yang C."/>
        </authorList>
    </citation>
    <scope>NUCLEOTIDE SEQUENCE</scope>
    <source>
        <strain evidence="4">Dzin_1.0</strain>
        <tissue evidence="4">Leaf</tissue>
    </source>
</reference>
<dbReference type="SUPFAM" id="SSF103473">
    <property type="entry name" value="MFS general substrate transporter"/>
    <property type="match status" value="1"/>
</dbReference>
<accession>A0A9D5BZ17</accession>
<feature type="transmembrane region" description="Helical" evidence="2">
    <location>
        <begin position="350"/>
        <end position="369"/>
    </location>
</feature>
<evidence type="ECO:0000256" key="1">
    <source>
        <dbReference type="ARBA" id="ARBA00005773"/>
    </source>
</evidence>
<dbReference type="PANTHER" id="PTHR10686:SF18">
    <property type="entry name" value="IP11787P-RELATED"/>
    <property type="match status" value="1"/>
</dbReference>
<dbReference type="GO" id="GO:0005886">
    <property type="term" value="C:plasma membrane"/>
    <property type="evidence" value="ECO:0007669"/>
    <property type="project" value="TreeGrafter"/>
</dbReference>
<dbReference type="AlphaFoldDB" id="A0A9D5BZ17"/>
<reference evidence="4" key="2">
    <citation type="journal article" date="2022" name="Hortic Res">
        <title>The genome of Dioscorea zingiberensis sheds light on the biosynthesis, origin and evolution of the medicinally important diosgenin saponins.</title>
        <authorList>
            <person name="Li Y."/>
            <person name="Tan C."/>
            <person name="Li Z."/>
            <person name="Guo J."/>
            <person name="Li S."/>
            <person name="Chen X."/>
            <person name="Wang C."/>
            <person name="Dai X."/>
            <person name="Yang H."/>
            <person name="Song W."/>
            <person name="Hou L."/>
            <person name="Xu J."/>
            <person name="Tong Z."/>
            <person name="Xu A."/>
            <person name="Yuan X."/>
            <person name="Wang W."/>
            <person name="Yang Q."/>
            <person name="Chen L."/>
            <person name="Sun Z."/>
            <person name="Wang K."/>
            <person name="Pan B."/>
            <person name="Chen J."/>
            <person name="Bao Y."/>
            <person name="Liu F."/>
            <person name="Qi X."/>
            <person name="Gang D.R."/>
            <person name="Wen J."/>
            <person name="Li J."/>
        </authorList>
    </citation>
    <scope>NUCLEOTIDE SEQUENCE</scope>
    <source>
        <strain evidence="4">Dzin_1.0</strain>
    </source>
</reference>
<name>A0A9D5BZ17_9LILI</name>
<feature type="transmembrane region" description="Helical" evidence="2">
    <location>
        <begin position="285"/>
        <end position="305"/>
    </location>
</feature>
<dbReference type="GO" id="GO:0090482">
    <property type="term" value="F:vitamin transmembrane transporter activity"/>
    <property type="evidence" value="ECO:0007669"/>
    <property type="project" value="InterPro"/>
</dbReference>
<feature type="transmembrane region" description="Helical" evidence="2">
    <location>
        <begin position="172"/>
        <end position="191"/>
    </location>
</feature>
<dbReference type="PANTHER" id="PTHR10686">
    <property type="entry name" value="FOLATE TRANSPORTER"/>
    <property type="match status" value="1"/>
</dbReference>
<feature type="transmembrane region" description="Helical" evidence="2">
    <location>
        <begin position="438"/>
        <end position="460"/>
    </location>
</feature>
<dbReference type="Pfam" id="PF01770">
    <property type="entry name" value="Folate_carrier"/>
    <property type="match status" value="2"/>
</dbReference>
<keyword evidence="2" id="KW-0812">Transmembrane</keyword>
<keyword evidence="5" id="KW-1185">Reference proteome</keyword>
<evidence type="ECO:0000313" key="4">
    <source>
        <dbReference type="EMBL" id="KAJ0963266.1"/>
    </source>
</evidence>
<evidence type="ECO:0000256" key="2">
    <source>
        <dbReference type="SAM" id="Phobius"/>
    </source>
</evidence>
<comment type="similarity">
    <text evidence="1">Belongs to the reduced folate carrier (RFC) transporter (TC 2.A.48) family.</text>
</comment>
<dbReference type="OrthoDB" id="1910514at2759"/>
<organism evidence="4 5">
    <name type="scientific">Dioscorea zingiberensis</name>
    <dbReference type="NCBI Taxonomy" id="325984"/>
    <lineage>
        <taxon>Eukaryota</taxon>
        <taxon>Viridiplantae</taxon>
        <taxon>Streptophyta</taxon>
        <taxon>Embryophyta</taxon>
        <taxon>Tracheophyta</taxon>
        <taxon>Spermatophyta</taxon>
        <taxon>Magnoliopsida</taxon>
        <taxon>Liliopsida</taxon>
        <taxon>Dioscoreales</taxon>
        <taxon>Dioscoreaceae</taxon>
        <taxon>Dioscorea</taxon>
    </lineage>
</organism>
<feature type="transmembrane region" description="Helical" evidence="2">
    <location>
        <begin position="229"/>
        <end position="248"/>
    </location>
</feature>
<sequence length="480" mass="53175">MMKFSIVRTMYSERVICDLNYFQGYISKNPKRKKKSKFERVGSTDLRALLADDEEEEVEEEGINGMRENEESVSRCKERKQHMKDAVAFAAAHSYAMALKNTGAALSDFAHVDVYPISVYAQLVFTLLLAPACFFLSHKAVIILGAFGLLATYIIIWVGHSLLAMQIMQLTYGFGMSARLVFSSYIFHLALEEEYQIMTSLTTTTSLLSFMLASELSQVLALAEVSYDIFFVISLTSLGICCAMTFLLPKDHSLDSLSSLTTSWGENEGWIFVLKQTWCGWKLKILSLWWAIAFAGMSLVQNYGTNLFDAVEPKSKYNGHVLALSQAAGSLGAYSAIYIENFASKSGLSVYVLGSSLMGVLCACMGVLANIWVDYFLYVLISGVYQTLSCLLSVQCGRLLSNGQFILLFSVNNFAGLLIEALLQAAVEISGLSIFAQFLSLAVFFLVATTAFVGVSFINFGRRKPTSFFSLDDEDDLILR</sequence>
<dbReference type="InterPro" id="IPR006868">
    <property type="entry name" value="DUF630"/>
</dbReference>
<dbReference type="EMBL" id="JAGGNH010000009">
    <property type="protein sequence ID" value="KAJ0963266.1"/>
    <property type="molecule type" value="Genomic_DNA"/>
</dbReference>
<dbReference type="Pfam" id="PF04783">
    <property type="entry name" value="DUF630"/>
    <property type="match status" value="1"/>
</dbReference>